<dbReference type="PROSITE" id="PS50893">
    <property type="entry name" value="ABC_TRANSPORTER_2"/>
    <property type="match status" value="1"/>
</dbReference>
<keyword evidence="3 5" id="KW-0067">ATP-binding</keyword>
<protein>
    <submittedName>
        <fullName evidence="5">Ferric iron ABC transporter, ATP-binding protein</fullName>
    </submittedName>
</protein>
<evidence type="ECO:0000256" key="2">
    <source>
        <dbReference type="ARBA" id="ARBA00022741"/>
    </source>
</evidence>
<dbReference type="GO" id="GO:0005524">
    <property type="term" value="F:ATP binding"/>
    <property type="evidence" value="ECO:0007669"/>
    <property type="project" value="UniProtKB-KW"/>
</dbReference>
<dbReference type="PANTHER" id="PTHR42781:SF4">
    <property type="entry name" value="SPERMIDINE_PUTRESCINE IMPORT ATP-BINDING PROTEIN POTA"/>
    <property type="match status" value="1"/>
</dbReference>
<dbReference type="InterPro" id="IPR050093">
    <property type="entry name" value="ABC_SmlMolc_Importer"/>
</dbReference>
<dbReference type="InterPro" id="IPR027417">
    <property type="entry name" value="P-loop_NTPase"/>
</dbReference>
<evidence type="ECO:0000256" key="1">
    <source>
        <dbReference type="ARBA" id="ARBA00022448"/>
    </source>
</evidence>
<dbReference type="Pfam" id="PF00005">
    <property type="entry name" value="ABC_tran"/>
    <property type="match status" value="1"/>
</dbReference>
<sequence>MIRIENLSVQAGQFSLKNISFEVATSDYAILMGRTGCGKTTILEALCGLKSVTAGKIILDDRDVTHLKPAERGIGFVPQDGALFPTMTVRKQIGFSLALRKWKRQKIKSRVDELAEMLGVSHLLDRYPQGLSGGERQRIALGRALAPVPEVLCLDEPLSALDEKTRTEMIDLLKSIRQQTGVTTLHITHNHLEAELMADVLFVIEAGELQTHPLGSKKY</sequence>
<proteinExistence type="predicted"/>
<dbReference type="Gene3D" id="3.40.50.300">
    <property type="entry name" value="P-loop containing nucleotide triphosphate hydrolases"/>
    <property type="match status" value="1"/>
</dbReference>
<dbReference type="InterPro" id="IPR017871">
    <property type="entry name" value="ABC_transporter-like_CS"/>
</dbReference>
<dbReference type="SUPFAM" id="SSF52540">
    <property type="entry name" value="P-loop containing nucleoside triphosphate hydrolases"/>
    <property type="match status" value="1"/>
</dbReference>
<dbReference type="AlphaFoldDB" id="A0A3B1DPT8"/>
<dbReference type="PROSITE" id="PS00211">
    <property type="entry name" value="ABC_TRANSPORTER_1"/>
    <property type="match status" value="1"/>
</dbReference>
<dbReference type="GO" id="GO:0016887">
    <property type="term" value="F:ATP hydrolysis activity"/>
    <property type="evidence" value="ECO:0007669"/>
    <property type="project" value="InterPro"/>
</dbReference>
<dbReference type="InterPro" id="IPR003593">
    <property type="entry name" value="AAA+_ATPase"/>
</dbReference>
<dbReference type="SMART" id="SM00382">
    <property type="entry name" value="AAA"/>
    <property type="match status" value="1"/>
</dbReference>
<evidence type="ECO:0000259" key="4">
    <source>
        <dbReference type="PROSITE" id="PS50893"/>
    </source>
</evidence>
<dbReference type="InterPro" id="IPR003439">
    <property type="entry name" value="ABC_transporter-like_ATP-bd"/>
</dbReference>
<evidence type="ECO:0000256" key="3">
    <source>
        <dbReference type="ARBA" id="ARBA00022840"/>
    </source>
</evidence>
<keyword evidence="2" id="KW-0547">Nucleotide-binding</keyword>
<evidence type="ECO:0000313" key="5">
    <source>
        <dbReference type="EMBL" id="VAX40871.1"/>
    </source>
</evidence>
<dbReference type="PANTHER" id="PTHR42781">
    <property type="entry name" value="SPERMIDINE/PUTRESCINE IMPORT ATP-BINDING PROTEIN POTA"/>
    <property type="match status" value="1"/>
</dbReference>
<gene>
    <name evidence="5" type="ORF">MNBD_PLANCTO02-2993</name>
</gene>
<organism evidence="5">
    <name type="scientific">hydrothermal vent metagenome</name>
    <dbReference type="NCBI Taxonomy" id="652676"/>
    <lineage>
        <taxon>unclassified sequences</taxon>
        <taxon>metagenomes</taxon>
        <taxon>ecological metagenomes</taxon>
    </lineage>
</organism>
<reference evidence="5" key="1">
    <citation type="submission" date="2018-06" db="EMBL/GenBank/DDBJ databases">
        <authorList>
            <person name="Zhirakovskaya E."/>
        </authorList>
    </citation>
    <scope>NUCLEOTIDE SEQUENCE</scope>
</reference>
<keyword evidence="1" id="KW-0813">Transport</keyword>
<accession>A0A3B1DPT8</accession>
<dbReference type="EMBL" id="UOGL01000489">
    <property type="protein sequence ID" value="VAX40871.1"/>
    <property type="molecule type" value="Genomic_DNA"/>
</dbReference>
<name>A0A3B1DPT8_9ZZZZ</name>
<feature type="domain" description="ABC transporter" evidence="4">
    <location>
        <begin position="2"/>
        <end position="219"/>
    </location>
</feature>